<accession>A0AC35UIM4</accession>
<organism evidence="1 2">
    <name type="scientific">Rhabditophanes sp. KR3021</name>
    <dbReference type="NCBI Taxonomy" id="114890"/>
    <lineage>
        <taxon>Eukaryota</taxon>
        <taxon>Metazoa</taxon>
        <taxon>Ecdysozoa</taxon>
        <taxon>Nematoda</taxon>
        <taxon>Chromadorea</taxon>
        <taxon>Rhabditida</taxon>
        <taxon>Tylenchina</taxon>
        <taxon>Panagrolaimomorpha</taxon>
        <taxon>Strongyloidoidea</taxon>
        <taxon>Alloionematidae</taxon>
        <taxon>Rhabditophanes</taxon>
    </lineage>
</organism>
<proteinExistence type="predicted"/>
<name>A0AC35UIM4_9BILA</name>
<evidence type="ECO:0000313" key="2">
    <source>
        <dbReference type="WBParaSite" id="RSKR_0001154100.1"/>
    </source>
</evidence>
<evidence type="ECO:0000313" key="1">
    <source>
        <dbReference type="Proteomes" id="UP000095286"/>
    </source>
</evidence>
<protein>
    <submittedName>
        <fullName evidence="2">Cysteine dioxygenase</fullName>
    </submittedName>
</protein>
<dbReference type="WBParaSite" id="RSKR_0001154100.1">
    <property type="protein sequence ID" value="RSKR_0001154100.1"/>
    <property type="gene ID" value="RSKR_0001154100"/>
</dbReference>
<sequence length="218" mass="25241">MHKNLQELLKSCEQLAASKNYSQILDKLRFYSKYDILYNAELPNLESHLQMKPMYSIHIAESQNYNATCFGFLKKYGNIPLHDHSDMHGFLKILQGTIQLTTYSYLQPNEEKDVRATSSSEFSKNDEYVPVKCEGSKIITCEDHMNTVTYLSPFQGNIHSIEALEDNTAFFDLLYPGYCGRKAQYFENTPDNNKEHGQLTWLKKCEAPEYLDMSAFKL</sequence>
<reference evidence="2" key="1">
    <citation type="submission" date="2016-11" db="UniProtKB">
        <authorList>
            <consortium name="WormBaseParasite"/>
        </authorList>
    </citation>
    <scope>IDENTIFICATION</scope>
    <source>
        <strain evidence="2">KR3021</strain>
    </source>
</reference>
<dbReference type="Proteomes" id="UP000095286">
    <property type="component" value="Unplaced"/>
</dbReference>